<dbReference type="InterPro" id="IPR000847">
    <property type="entry name" value="LysR_HTH_N"/>
</dbReference>
<dbReference type="Gene3D" id="3.40.190.290">
    <property type="match status" value="1"/>
</dbReference>
<keyword evidence="7" id="KW-1185">Reference proteome</keyword>
<dbReference type="GO" id="GO:0005829">
    <property type="term" value="C:cytosol"/>
    <property type="evidence" value="ECO:0007669"/>
    <property type="project" value="TreeGrafter"/>
</dbReference>
<evidence type="ECO:0000256" key="3">
    <source>
        <dbReference type="ARBA" id="ARBA00023125"/>
    </source>
</evidence>
<keyword evidence="4" id="KW-0804">Transcription</keyword>
<proteinExistence type="inferred from homology"/>
<gene>
    <name evidence="6" type="ORF">SAMN05216313_108113</name>
</gene>
<accession>A0A1I0FCE1</accession>
<protein>
    <submittedName>
        <fullName evidence="6">DNA-binding transcriptional regulator, LysR family</fullName>
    </submittedName>
</protein>
<dbReference type="Pfam" id="PF00126">
    <property type="entry name" value="HTH_1"/>
    <property type="match status" value="1"/>
</dbReference>
<evidence type="ECO:0000256" key="2">
    <source>
        <dbReference type="ARBA" id="ARBA00023015"/>
    </source>
</evidence>
<evidence type="ECO:0000259" key="5">
    <source>
        <dbReference type="PROSITE" id="PS50931"/>
    </source>
</evidence>
<dbReference type="EMBL" id="FOIM01000008">
    <property type="protein sequence ID" value="SET55923.1"/>
    <property type="molecule type" value="Genomic_DNA"/>
</dbReference>
<dbReference type="GO" id="GO:0003700">
    <property type="term" value="F:DNA-binding transcription factor activity"/>
    <property type="evidence" value="ECO:0007669"/>
    <property type="project" value="InterPro"/>
</dbReference>
<dbReference type="InterPro" id="IPR050950">
    <property type="entry name" value="HTH-type_LysR_regulators"/>
</dbReference>
<evidence type="ECO:0000256" key="1">
    <source>
        <dbReference type="ARBA" id="ARBA00009437"/>
    </source>
</evidence>
<dbReference type="STRING" id="460384.SAMN05216313_108113"/>
<comment type="similarity">
    <text evidence="1">Belongs to the LysR transcriptional regulatory family.</text>
</comment>
<evidence type="ECO:0000313" key="7">
    <source>
        <dbReference type="Proteomes" id="UP000198508"/>
    </source>
</evidence>
<reference evidence="7" key="1">
    <citation type="submission" date="2016-10" db="EMBL/GenBank/DDBJ databases">
        <authorList>
            <person name="Varghese N."/>
            <person name="Submissions S."/>
        </authorList>
    </citation>
    <scope>NUCLEOTIDE SEQUENCE [LARGE SCALE GENOMIC DNA]</scope>
    <source>
        <strain evidence="7">NLAE-zl-G277</strain>
    </source>
</reference>
<evidence type="ECO:0000313" key="6">
    <source>
        <dbReference type="EMBL" id="SET55923.1"/>
    </source>
</evidence>
<dbReference type="InterPro" id="IPR005119">
    <property type="entry name" value="LysR_subst-bd"/>
</dbReference>
<dbReference type="AlphaFoldDB" id="A0A1I0FCE1"/>
<dbReference type="RefSeq" id="WP_092362892.1">
    <property type="nucleotide sequence ID" value="NZ_DAINWJ010000239.1"/>
</dbReference>
<keyword evidence="2" id="KW-0805">Transcription regulation</keyword>
<sequence length="306" mass="34682">MELRQFKYVNMVAQCGSVTKAARKLFISQPALSSYINKLEEELGVKLFDRSATPLVCTYAGEQYLKRARAILMQLDDMDREFRDIATNCQGRLRLGFPGERLIYMLPLILPPFKERFPGIDVEVTSGPGNRLIEGLRNGDTDFVFLPQWSKDKDIAQVKMTDEELVLVCARGYLPNDCILDREKHIVNWRKAARLPFITLEKGHALRASVDVLAKNAGVQPNIFLESHSNMLSCRLAAKGMGVAVVPEITLELVKEGGELDVYHLSENPLTWEVFALYREGCYIGQVEQALFEIAEHNLKIHKKKL</sequence>
<dbReference type="PANTHER" id="PTHR30419">
    <property type="entry name" value="HTH-TYPE TRANSCRIPTIONAL REGULATOR YBHD"/>
    <property type="match status" value="1"/>
</dbReference>
<dbReference type="InterPro" id="IPR036390">
    <property type="entry name" value="WH_DNA-bd_sf"/>
</dbReference>
<dbReference type="SUPFAM" id="SSF46785">
    <property type="entry name" value="Winged helix' DNA-binding domain"/>
    <property type="match status" value="1"/>
</dbReference>
<dbReference type="SUPFAM" id="SSF53850">
    <property type="entry name" value="Periplasmic binding protein-like II"/>
    <property type="match status" value="1"/>
</dbReference>
<keyword evidence="3 6" id="KW-0238">DNA-binding</keyword>
<organism evidence="6 7">
    <name type="scientific">Enterocloster lavalensis</name>
    <dbReference type="NCBI Taxonomy" id="460384"/>
    <lineage>
        <taxon>Bacteria</taxon>
        <taxon>Bacillati</taxon>
        <taxon>Bacillota</taxon>
        <taxon>Clostridia</taxon>
        <taxon>Lachnospirales</taxon>
        <taxon>Lachnospiraceae</taxon>
        <taxon>Enterocloster</taxon>
    </lineage>
</organism>
<dbReference type="Pfam" id="PF03466">
    <property type="entry name" value="LysR_substrate"/>
    <property type="match status" value="1"/>
</dbReference>
<dbReference type="InterPro" id="IPR036388">
    <property type="entry name" value="WH-like_DNA-bd_sf"/>
</dbReference>
<dbReference type="PRINTS" id="PR00039">
    <property type="entry name" value="HTHLYSR"/>
</dbReference>
<dbReference type="Gene3D" id="1.10.10.10">
    <property type="entry name" value="Winged helix-like DNA-binding domain superfamily/Winged helix DNA-binding domain"/>
    <property type="match status" value="1"/>
</dbReference>
<dbReference type="CDD" id="cd05466">
    <property type="entry name" value="PBP2_LTTR_substrate"/>
    <property type="match status" value="1"/>
</dbReference>
<dbReference type="Proteomes" id="UP000198508">
    <property type="component" value="Unassembled WGS sequence"/>
</dbReference>
<feature type="domain" description="HTH lysR-type" evidence="5">
    <location>
        <begin position="1"/>
        <end position="58"/>
    </location>
</feature>
<evidence type="ECO:0000256" key="4">
    <source>
        <dbReference type="ARBA" id="ARBA00023163"/>
    </source>
</evidence>
<dbReference type="FunFam" id="1.10.10.10:FF:000001">
    <property type="entry name" value="LysR family transcriptional regulator"/>
    <property type="match status" value="1"/>
</dbReference>
<dbReference type="PROSITE" id="PS50931">
    <property type="entry name" value="HTH_LYSR"/>
    <property type="match status" value="1"/>
</dbReference>
<name>A0A1I0FCE1_9FIRM</name>
<dbReference type="GO" id="GO:0003677">
    <property type="term" value="F:DNA binding"/>
    <property type="evidence" value="ECO:0007669"/>
    <property type="project" value="UniProtKB-KW"/>
</dbReference>